<organism evidence="1 2">
    <name type="scientific">Yinghuangia soli</name>
    <dbReference type="NCBI Taxonomy" id="2908204"/>
    <lineage>
        <taxon>Bacteria</taxon>
        <taxon>Bacillati</taxon>
        <taxon>Actinomycetota</taxon>
        <taxon>Actinomycetes</taxon>
        <taxon>Kitasatosporales</taxon>
        <taxon>Streptomycetaceae</taxon>
        <taxon>Yinghuangia</taxon>
    </lineage>
</organism>
<protein>
    <submittedName>
        <fullName evidence="1">Uncharacterized protein</fullName>
    </submittedName>
</protein>
<dbReference type="RefSeq" id="WP_235051040.1">
    <property type="nucleotide sequence ID" value="NZ_JAKFHA010000002.1"/>
</dbReference>
<dbReference type="AlphaFoldDB" id="A0AA41U2A6"/>
<gene>
    <name evidence="1" type="ORF">LZ495_06765</name>
</gene>
<comment type="caution">
    <text evidence="1">The sequence shown here is derived from an EMBL/GenBank/DDBJ whole genome shotgun (WGS) entry which is preliminary data.</text>
</comment>
<name>A0AA41U2A6_9ACTN</name>
<proteinExistence type="predicted"/>
<sequence>MRHLGVAVGSTVFVAAGFIPTVPLWLSLCTWGFFGLCGLVALSVPLRRVLIARIDAKGLHLGGMGIAVRGGMTVPWDDVATIVVWKLERGSGASKSTFKMLGVITKDGVRDLADGVSHRYRRMNTAIAGPMANASRVMSSSPDYARMAEVLTEVAPHVGLHDWTTTPTTIWRP</sequence>
<evidence type="ECO:0000313" key="1">
    <source>
        <dbReference type="EMBL" id="MCF2526919.1"/>
    </source>
</evidence>
<dbReference type="Proteomes" id="UP001165378">
    <property type="component" value="Unassembled WGS sequence"/>
</dbReference>
<dbReference type="EMBL" id="JAKFHA010000002">
    <property type="protein sequence ID" value="MCF2526919.1"/>
    <property type="molecule type" value="Genomic_DNA"/>
</dbReference>
<keyword evidence="2" id="KW-1185">Reference proteome</keyword>
<reference evidence="1" key="1">
    <citation type="submission" date="2022-01" db="EMBL/GenBank/DDBJ databases">
        <title>Genome-Based Taxonomic Classification of the Phylum Actinobacteria.</title>
        <authorList>
            <person name="Gao Y."/>
        </authorList>
    </citation>
    <scope>NUCLEOTIDE SEQUENCE</scope>
    <source>
        <strain evidence="1">KLBMP 8922</strain>
    </source>
</reference>
<evidence type="ECO:0000313" key="2">
    <source>
        <dbReference type="Proteomes" id="UP001165378"/>
    </source>
</evidence>
<accession>A0AA41U2A6</accession>